<dbReference type="PANTHER" id="PTHR11334:SF69">
    <property type="entry name" value="G-PROTEIN COUPLED RECEPTORS FAMILY 1 PROFILE DOMAIN-CONTAINING PROTEIN"/>
    <property type="match status" value="1"/>
</dbReference>
<feature type="transmembrane region" description="Helical" evidence="11">
    <location>
        <begin position="122"/>
        <end position="148"/>
    </location>
</feature>
<dbReference type="PRINTS" id="PR00237">
    <property type="entry name" value="GPCRRHODOPSN"/>
</dbReference>
<dbReference type="PANTHER" id="PTHR11334">
    <property type="entry name" value="MAS-RELATED G-PROTEIN COUPLED RECEPTOR"/>
    <property type="match status" value="1"/>
</dbReference>
<sequence>MANFNKTPLSSVEVGPECCDMHNDTGISINKSSVYNPEGTFHYLENFIYIFAFVICIIGIVGNGIVIWLLGFCIKRNPFTIYILNLAIADFGVLITIAPFSISNLIKQTPYLLGLIVGNLEPFMYCVGQLLLTAISVDRCVIVLFPIWHKCHRPTHWSTTVCALIWVLCFFLYGIRLTLIILKLDGDHILLLQVIVNVGFCLPLITIFTVTLLFKVRHQLQQHQRGKLLLVILLTLLFFLVFAFPLNAIFLLNYVSNRAYFYLYIYGYSCAILNSGINPVIYFLVGRKKKSQTKESMKIILQRVFKEEEESKEELEMEVQT</sequence>
<organism evidence="13 14">
    <name type="scientific">Eublepharis macularius</name>
    <name type="common">Leopard gecko</name>
    <name type="synonym">Cyrtodactylus macularius</name>
    <dbReference type="NCBI Taxonomy" id="481883"/>
    <lineage>
        <taxon>Eukaryota</taxon>
        <taxon>Metazoa</taxon>
        <taxon>Chordata</taxon>
        <taxon>Craniata</taxon>
        <taxon>Vertebrata</taxon>
        <taxon>Euteleostomi</taxon>
        <taxon>Lepidosauria</taxon>
        <taxon>Squamata</taxon>
        <taxon>Bifurcata</taxon>
        <taxon>Gekkota</taxon>
        <taxon>Eublepharidae</taxon>
        <taxon>Eublepharinae</taxon>
        <taxon>Eublepharis</taxon>
    </lineage>
</organism>
<keyword evidence="2" id="KW-1003">Cell membrane</keyword>
<comment type="subcellular location">
    <subcellularLocation>
        <location evidence="1">Cell membrane</location>
        <topology evidence="1">Multi-pass membrane protein</topology>
    </subcellularLocation>
</comment>
<dbReference type="AlphaFoldDB" id="A0AA97JPR8"/>
<dbReference type="Gene3D" id="1.20.1070.10">
    <property type="entry name" value="Rhodopsin 7-helix transmembrane proteins"/>
    <property type="match status" value="1"/>
</dbReference>
<keyword evidence="5 10" id="KW-0297">G-protein coupled receptor</keyword>
<dbReference type="SUPFAM" id="SSF81321">
    <property type="entry name" value="Family A G protein-coupled receptor-like"/>
    <property type="match status" value="1"/>
</dbReference>
<evidence type="ECO:0000313" key="14">
    <source>
        <dbReference type="RefSeq" id="XP_054841890.1"/>
    </source>
</evidence>
<dbReference type="GO" id="GO:0004930">
    <property type="term" value="F:G protein-coupled receptor activity"/>
    <property type="evidence" value="ECO:0007669"/>
    <property type="project" value="UniProtKB-KW"/>
</dbReference>
<evidence type="ECO:0000256" key="5">
    <source>
        <dbReference type="ARBA" id="ARBA00023040"/>
    </source>
</evidence>
<evidence type="ECO:0000256" key="4">
    <source>
        <dbReference type="ARBA" id="ARBA00022989"/>
    </source>
</evidence>
<evidence type="ECO:0000256" key="7">
    <source>
        <dbReference type="ARBA" id="ARBA00023170"/>
    </source>
</evidence>
<evidence type="ECO:0000313" key="13">
    <source>
        <dbReference type="Proteomes" id="UP001190640"/>
    </source>
</evidence>
<dbReference type="InterPro" id="IPR000276">
    <property type="entry name" value="GPCR_Rhodpsn"/>
</dbReference>
<proteinExistence type="inferred from homology"/>
<evidence type="ECO:0000256" key="10">
    <source>
        <dbReference type="RuleBase" id="RU000688"/>
    </source>
</evidence>
<accession>A0AA97JPR8</accession>
<name>A0AA97JPR8_EUBMA</name>
<reference evidence="14" key="1">
    <citation type="submission" date="2025-08" db="UniProtKB">
        <authorList>
            <consortium name="RefSeq"/>
        </authorList>
    </citation>
    <scope>IDENTIFICATION</scope>
    <source>
        <tissue evidence="14">Blood</tissue>
    </source>
</reference>
<dbReference type="GeneID" id="129333993"/>
<evidence type="ECO:0000256" key="2">
    <source>
        <dbReference type="ARBA" id="ARBA00022475"/>
    </source>
</evidence>
<feature type="transmembrane region" description="Helical" evidence="11">
    <location>
        <begin position="82"/>
        <end position="102"/>
    </location>
</feature>
<keyword evidence="4 11" id="KW-1133">Transmembrane helix</keyword>
<dbReference type="RefSeq" id="XP_054841890.1">
    <property type="nucleotide sequence ID" value="XM_054985915.1"/>
</dbReference>
<keyword evidence="8 10" id="KW-0807">Transducer</keyword>
<gene>
    <name evidence="14" type="primary">LOC129333993</name>
</gene>
<evidence type="ECO:0000256" key="6">
    <source>
        <dbReference type="ARBA" id="ARBA00023136"/>
    </source>
</evidence>
<feature type="transmembrane region" description="Helical" evidence="11">
    <location>
        <begin position="160"/>
        <end position="182"/>
    </location>
</feature>
<evidence type="ECO:0000259" key="12">
    <source>
        <dbReference type="PROSITE" id="PS50262"/>
    </source>
</evidence>
<keyword evidence="7 10" id="KW-0675">Receptor</keyword>
<evidence type="ECO:0000256" key="11">
    <source>
        <dbReference type="SAM" id="Phobius"/>
    </source>
</evidence>
<dbReference type="Pfam" id="PF00001">
    <property type="entry name" value="7tm_1"/>
    <property type="match status" value="1"/>
</dbReference>
<keyword evidence="13" id="KW-1185">Reference proteome</keyword>
<dbReference type="KEGG" id="emc:129333993"/>
<feature type="transmembrane region" description="Helical" evidence="11">
    <location>
        <begin position="228"/>
        <end position="255"/>
    </location>
</feature>
<dbReference type="PROSITE" id="PS00237">
    <property type="entry name" value="G_PROTEIN_RECEP_F1_1"/>
    <property type="match status" value="1"/>
</dbReference>
<feature type="transmembrane region" description="Helical" evidence="11">
    <location>
        <begin position="261"/>
        <end position="285"/>
    </location>
</feature>
<dbReference type="Proteomes" id="UP001190640">
    <property type="component" value="Chromosome 7"/>
</dbReference>
<keyword evidence="3 10" id="KW-0812">Transmembrane</keyword>
<comment type="similarity">
    <text evidence="9">Belongs to the G-protein coupled receptor 1 family. Mas subfamily.</text>
</comment>
<evidence type="ECO:0000256" key="3">
    <source>
        <dbReference type="ARBA" id="ARBA00022692"/>
    </source>
</evidence>
<dbReference type="GO" id="GO:0005886">
    <property type="term" value="C:plasma membrane"/>
    <property type="evidence" value="ECO:0007669"/>
    <property type="project" value="UniProtKB-SubCell"/>
</dbReference>
<dbReference type="PROSITE" id="PS50262">
    <property type="entry name" value="G_PROTEIN_RECEP_F1_2"/>
    <property type="match status" value="1"/>
</dbReference>
<evidence type="ECO:0000256" key="8">
    <source>
        <dbReference type="ARBA" id="ARBA00023224"/>
    </source>
</evidence>
<protein>
    <submittedName>
        <fullName evidence="14">Mas-related G-protein coupled receptor member H-like</fullName>
    </submittedName>
</protein>
<dbReference type="PRINTS" id="PR02108">
    <property type="entry name" value="MRGPCRFAMILY"/>
</dbReference>
<feature type="transmembrane region" description="Helical" evidence="11">
    <location>
        <begin position="194"/>
        <end position="216"/>
    </location>
</feature>
<keyword evidence="6 11" id="KW-0472">Membrane</keyword>
<feature type="domain" description="G-protein coupled receptors family 1 profile" evidence="12">
    <location>
        <begin position="62"/>
        <end position="282"/>
    </location>
</feature>
<dbReference type="InterPro" id="IPR026234">
    <property type="entry name" value="MRGPCRFAMILY"/>
</dbReference>
<dbReference type="InterPro" id="IPR017452">
    <property type="entry name" value="GPCR_Rhodpsn_7TM"/>
</dbReference>
<evidence type="ECO:0000256" key="1">
    <source>
        <dbReference type="ARBA" id="ARBA00004651"/>
    </source>
</evidence>
<evidence type="ECO:0000256" key="9">
    <source>
        <dbReference type="ARBA" id="ARBA00061394"/>
    </source>
</evidence>
<feature type="transmembrane region" description="Helical" evidence="11">
    <location>
        <begin position="47"/>
        <end position="70"/>
    </location>
</feature>
<dbReference type="FunFam" id="1.20.1070.10:FF:000193">
    <property type="entry name" value="Mas-related G-protein coupled receptor member E"/>
    <property type="match status" value="1"/>
</dbReference>